<dbReference type="SMART" id="SM00320">
    <property type="entry name" value="WD40"/>
    <property type="match status" value="7"/>
</dbReference>
<dbReference type="InterPro" id="IPR001680">
    <property type="entry name" value="WD40_rpt"/>
</dbReference>
<dbReference type="Pfam" id="PF25391">
    <property type="entry name" value="WD40_Gbeta"/>
    <property type="match status" value="1"/>
</dbReference>
<dbReference type="PROSITE" id="PS50082">
    <property type="entry name" value="WD_REPEATS_2"/>
    <property type="match status" value="6"/>
</dbReference>
<reference evidence="7" key="1">
    <citation type="submission" date="2020-11" db="EMBL/GenBank/DDBJ databases">
        <authorList>
            <person name="Tran Van P."/>
        </authorList>
    </citation>
    <scope>NUCLEOTIDE SEQUENCE</scope>
</reference>
<dbReference type="EMBL" id="CAJPEX010000420">
    <property type="protein sequence ID" value="CAG0915615.1"/>
    <property type="molecule type" value="Genomic_DNA"/>
</dbReference>
<feature type="transmembrane region" description="Helical" evidence="6">
    <location>
        <begin position="96"/>
        <end position="120"/>
    </location>
</feature>
<evidence type="ECO:0000313" key="7">
    <source>
        <dbReference type="EMBL" id="CAD7275463.1"/>
    </source>
</evidence>
<comment type="similarity">
    <text evidence="1">Belongs to the WD repeat G protein beta family.</text>
</comment>
<feature type="repeat" description="WD" evidence="5">
    <location>
        <begin position="286"/>
        <end position="327"/>
    </location>
</feature>
<gene>
    <name evidence="7" type="ORF">NMOB1V02_LOCUS3257</name>
</gene>
<evidence type="ECO:0000313" key="8">
    <source>
        <dbReference type="Proteomes" id="UP000678499"/>
    </source>
</evidence>
<keyword evidence="8" id="KW-1185">Reference proteome</keyword>
<keyword evidence="3" id="KW-0677">Repeat</keyword>
<dbReference type="Proteomes" id="UP000678499">
    <property type="component" value="Unassembled WGS sequence"/>
</dbReference>
<dbReference type="AlphaFoldDB" id="A0A7R9BHJ5"/>
<evidence type="ECO:0000256" key="6">
    <source>
        <dbReference type="SAM" id="Phobius"/>
    </source>
</evidence>
<dbReference type="InterPro" id="IPR001632">
    <property type="entry name" value="WD40_G-protein_beta-like"/>
</dbReference>
<feature type="repeat" description="WD" evidence="5">
    <location>
        <begin position="418"/>
        <end position="454"/>
    </location>
</feature>
<dbReference type="PANTHER" id="PTHR19850">
    <property type="entry name" value="GUANINE NUCLEOTIDE-BINDING PROTEIN BETA G PROTEIN BETA"/>
    <property type="match status" value="1"/>
</dbReference>
<organism evidence="7">
    <name type="scientific">Notodromas monacha</name>
    <dbReference type="NCBI Taxonomy" id="399045"/>
    <lineage>
        <taxon>Eukaryota</taxon>
        <taxon>Metazoa</taxon>
        <taxon>Ecdysozoa</taxon>
        <taxon>Arthropoda</taxon>
        <taxon>Crustacea</taxon>
        <taxon>Oligostraca</taxon>
        <taxon>Ostracoda</taxon>
        <taxon>Podocopa</taxon>
        <taxon>Podocopida</taxon>
        <taxon>Cypridocopina</taxon>
        <taxon>Cypridoidea</taxon>
        <taxon>Cyprididae</taxon>
        <taxon>Notodromas</taxon>
    </lineage>
</organism>
<keyword evidence="6" id="KW-0472">Membrane</keyword>
<evidence type="ECO:0000256" key="3">
    <source>
        <dbReference type="ARBA" id="ARBA00022737"/>
    </source>
</evidence>
<evidence type="ECO:0000256" key="4">
    <source>
        <dbReference type="ARBA" id="ARBA00023224"/>
    </source>
</evidence>
<dbReference type="OrthoDB" id="10255630at2759"/>
<dbReference type="PRINTS" id="PR00320">
    <property type="entry name" value="GPROTEINBRPT"/>
</dbReference>
<keyword evidence="6" id="KW-0812">Transmembrane</keyword>
<proteinExistence type="inferred from homology"/>
<feature type="repeat" description="WD" evidence="5">
    <location>
        <begin position="391"/>
        <end position="417"/>
    </location>
</feature>
<dbReference type="PROSITE" id="PS50294">
    <property type="entry name" value="WD_REPEATS_REGION"/>
    <property type="match status" value="4"/>
</dbReference>
<evidence type="ECO:0000256" key="2">
    <source>
        <dbReference type="ARBA" id="ARBA00022574"/>
    </source>
</evidence>
<evidence type="ECO:0000256" key="1">
    <source>
        <dbReference type="ARBA" id="ARBA00009768"/>
    </source>
</evidence>
<dbReference type="Gene3D" id="2.130.10.10">
    <property type="entry name" value="YVTN repeat-like/Quinoprotein amine dehydrogenase"/>
    <property type="match status" value="1"/>
</dbReference>
<dbReference type="InterPro" id="IPR020472">
    <property type="entry name" value="WD40_PAC1"/>
</dbReference>
<keyword evidence="4" id="KW-0807">Transducer</keyword>
<keyword evidence="2 5" id="KW-0853">WD repeat</keyword>
<dbReference type="InterPro" id="IPR036322">
    <property type="entry name" value="WD40_repeat_dom_sf"/>
</dbReference>
<feature type="repeat" description="WD" evidence="5">
    <location>
        <begin position="549"/>
        <end position="581"/>
    </location>
</feature>
<dbReference type="EMBL" id="OA882457">
    <property type="protein sequence ID" value="CAD7275463.1"/>
    <property type="molecule type" value="Genomic_DNA"/>
</dbReference>
<evidence type="ECO:0000256" key="5">
    <source>
        <dbReference type="PROSITE-ProRule" id="PRU00221"/>
    </source>
</evidence>
<dbReference type="GO" id="GO:0007165">
    <property type="term" value="P:signal transduction"/>
    <property type="evidence" value="ECO:0007669"/>
    <property type="project" value="UniProtKB-KW"/>
</dbReference>
<dbReference type="SUPFAM" id="SSF50978">
    <property type="entry name" value="WD40 repeat-like"/>
    <property type="match status" value="1"/>
</dbReference>
<feature type="repeat" description="WD" evidence="5">
    <location>
        <begin position="463"/>
        <end position="504"/>
    </location>
</feature>
<protein>
    <submittedName>
        <fullName evidence="7">Uncharacterized protein</fullName>
    </submittedName>
</protein>
<dbReference type="CDD" id="cd00200">
    <property type="entry name" value="WD40"/>
    <property type="match status" value="1"/>
</dbReference>
<sequence length="581" mass="63629">MMDKWVDESGETMSPGMEDTYDTCGCQGSQLGNSMRSFPDILSLPPPPPVPASLFDTWMPQDTSGNISCHFCHLAGSGGDSGLVEIFSRGETPNDVLFVIVTACCIGGALLGVFIALAAFKQHQKKLVTMGATKRTTEASLGLSPTKSESSLVLPRIHYHSRLESTCSAVHWVSRRYTNTENHYTTIESLPRENLLTGEELYEVDYHQRLHRDKKTLIMRPNRSSSLLLVRQHGHIQRYPGNYLGMQVYENPRTEEQQKASDADFAKETSSFPDIPHPRVMCRKVLKGHINKVNSVDFSGDSRHMVSGSLDGKLIVWDAWTGNKTQVIPLRSSWVMTARFSPSGNFLASGGMDNVCTIHDLNNRDSSTGAAKLVRELCGFEGFLSCAKFIDDSNLITGSADHKIFHWDLASGRRLTSFDGHDGDVVGLNMSPDGNTFITCSVDRTVKLWDTREGGTKACKKTFRGHAGDINGAAFHPSGLAVASSSEDKTCRSYDLRSENQLAVYSPPTANSAFTSILFSMSGRLVLAGSDDSSVHIWDFFKGTHLGTLTGHETRVTSITIAPNGTALGSASWDQSVRIWG</sequence>
<accession>A0A7R9BHJ5</accession>
<dbReference type="InterPro" id="IPR015943">
    <property type="entry name" value="WD40/YVTN_repeat-like_dom_sf"/>
</dbReference>
<name>A0A7R9BHJ5_9CRUS</name>
<keyword evidence="6" id="KW-1133">Transmembrane helix</keyword>
<feature type="repeat" description="WD" evidence="5">
    <location>
        <begin position="511"/>
        <end position="548"/>
    </location>
</feature>
<dbReference type="InterPro" id="IPR016346">
    <property type="entry name" value="G-protein_beta_1-5"/>
</dbReference>
<dbReference type="PRINTS" id="PR00319">
    <property type="entry name" value="GPROTEINB"/>
</dbReference>